<dbReference type="GO" id="GO:0000155">
    <property type="term" value="F:phosphorelay sensor kinase activity"/>
    <property type="evidence" value="ECO:0007669"/>
    <property type="project" value="InterPro"/>
</dbReference>
<keyword evidence="11 14" id="KW-1133">Transmembrane helix</keyword>
<keyword evidence="6" id="KW-0808">Transferase</keyword>
<keyword evidence="12" id="KW-0902">Two-component regulatory system</keyword>
<evidence type="ECO:0000256" key="8">
    <source>
        <dbReference type="ARBA" id="ARBA00022741"/>
    </source>
</evidence>
<dbReference type="PROSITE" id="PS50109">
    <property type="entry name" value="HIS_KIN"/>
    <property type="match status" value="1"/>
</dbReference>
<evidence type="ECO:0000256" key="3">
    <source>
        <dbReference type="ARBA" id="ARBA00012438"/>
    </source>
</evidence>
<evidence type="ECO:0000256" key="1">
    <source>
        <dbReference type="ARBA" id="ARBA00000085"/>
    </source>
</evidence>
<evidence type="ECO:0000313" key="16">
    <source>
        <dbReference type="EMBL" id="GGZ68316.1"/>
    </source>
</evidence>
<dbReference type="EMBL" id="BMZC01000007">
    <property type="protein sequence ID" value="GGZ68316.1"/>
    <property type="molecule type" value="Genomic_DNA"/>
</dbReference>
<dbReference type="InterPro" id="IPR050398">
    <property type="entry name" value="HssS/ArlS-like"/>
</dbReference>
<evidence type="ECO:0000313" key="17">
    <source>
        <dbReference type="Proteomes" id="UP000622604"/>
    </source>
</evidence>
<dbReference type="Pfam" id="PF00512">
    <property type="entry name" value="HisKA"/>
    <property type="match status" value="1"/>
</dbReference>
<evidence type="ECO:0000256" key="10">
    <source>
        <dbReference type="ARBA" id="ARBA00022840"/>
    </source>
</evidence>
<evidence type="ECO:0000256" key="6">
    <source>
        <dbReference type="ARBA" id="ARBA00022679"/>
    </source>
</evidence>
<dbReference type="Proteomes" id="UP000622604">
    <property type="component" value="Unassembled WGS sequence"/>
</dbReference>
<protein>
    <recommendedName>
        <fullName evidence="3">histidine kinase</fullName>
        <ecNumber evidence="3">2.7.13.3</ecNumber>
    </recommendedName>
</protein>
<evidence type="ECO:0000256" key="4">
    <source>
        <dbReference type="ARBA" id="ARBA00022475"/>
    </source>
</evidence>
<evidence type="ECO:0000256" key="11">
    <source>
        <dbReference type="ARBA" id="ARBA00022989"/>
    </source>
</evidence>
<keyword evidence="7 14" id="KW-0812">Transmembrane</keyword>
<keyword evidence="4" id="KW-1003">Cell membrane</keyword>
<evidence type="ECO:0000256" key="12">
    <source>
        <dbReference type="ARBA" id="ARBA00023012"/>
    </source>
</evidence>
<sequence>MKSAMKIRPSLKLYFFITMILLGSIMTIGLSMLTVNYFIDGLDRGLNGVMRELVRTSDVHDGQPVKFADFQIASRWEDTPEIIQERFESPPAVENELLKSKDQNSFFSLPTNLYFIAMIRNQEGELRYISKVMLDKFNPQRHHKPHISRFLWIIITGVLVISMFTCFLIVLMRKVAKPIESLRDWAKALNHENVQHPPPDFTYNELNTLATIVQSSLHSVHQSLAREKTFLSYASHELRTPISVIRSNVDLLKRLCEQATLNEKQQLTLARIERAGLTMSDLTETLLWLSHDEAQSVELKRIQLDEKIHQLSSELRYLLNSKAVEVTIDCKPFSLDTDGTACHIVLSNLIRNAYQHTQRGHVHIIQQGSVVTIINEEHRDSASHSNNKIKTTQQPILGYGLGLQLSERIIQRHKWQYQIIDEPGRYLVKVDFKVEIS</sequence>
<dbReference type="Gene3D" id="3.30.565.10">
    <property type="entry name" value="Histidine kinase-like ATPase, C-terminal domain"/>
    <property type="match status" value="1"/>
</dbReference>
<comment type="caution">
    <text evidence="16">The sequence shown here is derived from an EMBL/GenBank/DDBJ whole genome shotgun (WGS) entry which is preliminary data.</text>
</comment>
<keyword evidence="9" id="KW-0418">Kinase</keyword>
<accession>A0A8H9M0Z2</accession>
<evidence type="ECO:0000256" key="2">
    <source>
        <dbReference type="ARBA" id="ARBA00004651"/>
    </source>
</evidence>
<dbReference type="InterPro" id="IPR003661">
    <property type="entry name" value="HisK_dim/P_dom"/>
</dbReference>
<dbReference type="InterPro" id="IPR005467">
    <property type="entry name" value="His_kinase_dom"/>
</dbReference>
<feature type="transmembrane region" description="Helical" evidence="14">
    <location>
        <begin position="150"/>
        <end position="171"/>
    </location>
</feature>
<dbReference type="SUPFAM" id="SSF47384">
    <property type="entry name" value="Homodimeric domain of signal transducing histidine kinase"/>
    <property type="match status" value="1"/>
</dbReference>
<keyword evidence="10" id="KW-0067">ATP-binding</keyword>
<reference evidence="16" key="1">
    <citation type="journal article" date="2014" name="Int. J. Syst. Evol. Microbiol.">
        <title>Complete genome sequence of Corynebacterium casei LMG S-19264T (=DSM 44701T), isolated from a smear-ripened cheese.</title>
        <authorList>
            <consortium name="US DOE Joint Genome Institute (JGI-PGF)"/>
            <person name="Walter F."/>
            <person name="Albersmeier A."/>
            <person name="Kalinowski J."/>
            <person name="Ruckert C."/>
        </authorList>
    </citation>
    <scope>NUCLEOTIDE SEQUENCE</scope>
    <source>
        <strain evidence="16">KCTC 32337</strain>
    </source>
</reference>
<evidence type="ECO:0000256" key="7">
    <source>
        <dbReference type="ARBA" id="ARBA00022692"/>
    </source>
</evidence>
<organism evidence="16 17">
    <name type="scientific">Paraglaciecola chathamensis</name>
    <dbReference type="NCBI Taxonomy" id="368405"/>
    <lineage>
        <taxon>Bacteria</taxon>
        <taxon>Pseudomonadati</taxon>
        <taxon>Pseudomonadota</taxon>
        <taxon>Gammaproteobacteria</taxon>
        <taxon>Alteromonadales</taxon>
        <taxon>Alteromonadaceae</taxon>
        <taxon>Paraglaciecola</taxon>
    </lineage>
</organism>
<dbReference type="InterPro" id="IPR036890">
    <property type="entry name" value="HATPase_C_sf"/>
</dbReference>
<dbReference type="PANTHER" id="PTHR45528:SF1">
    <property type="entry name" value="SENSOR HISTIDINE KINASE CPXA"/>
    <property type="match status" value="1"/>
</dbReference>
<feature type="domain" description="Histidine kinase" evidence="15">
    <location>
        <begin position="233"/>
        <end position="437"/>
    </location>
</feature>
<dbReference type="PANTHER" id="PTHR45528">
    <property type="entry name" value="SENSOR HISTIDINE KINASE CPXA"/>
    <property type="match status" value="1"/>
</dbReference>
<dbReference type="SMART" id="SM00388">
    <property type="entry name" value="HisKA"/>
    <property type="match status" value="1"/>
</dbReference>
<dbReference type="EC" id="2.7.13.3" evidence="3"/>
<evidence type="ECO:0000256" key="5">
    <source>
        <dbReference type="ARBA" id="ARBA00022553"/>
    </source>
</evidence>
<dbReference type="CDD" id="cd00082">
    <property type="entry name" value="HisKA"/>
    <property type="match status" value="1"/>
</dbReference>
<dbReference type="Gene3D" id="1.10.287.130">
    <property type="match status" value="1"/>
</dbReference>
<dbReference type="RefSeq" id="WP_191866376.1">
    <property type="nucleotide sequence ID" value="NZ_BMZC01000007.1"/>
</dbReference>
<evidence type="ECO:0000259" key="15">
    <source>
        <dbReference type="PROSITE" id="PS50109"/>
    </source>
</evidence>
<keyword evidence="5" id="KW-0597">Phosphoprotein</keyword>
<keyword evidence="8" id="KW-0547">Nucleotide-binding</keyword>
<dbReference type="InterPro" id="IPR036097">
    <property type="entry name" value="HisK_dim/P_sf"/>
</dbReference>
<proteinExistence type="predicted"/>
<reference evidence="16" key="2">
    <citation type="submission" date="2020-09" db="EMBL/GenBank/DDBJ databases">
        <authorList>
            <person name="Sun Q."/>
            <person name="Kim S."/>
        </authorList>
    </citation>
    <scope>NUCLEOTIDE SEQUENCE</scope>
    <source>
        <strain evidence="16">KCTC 32337</strain>
    </source>
</reference>
<evidence type="ECO:0000256" key="13">
    <source>
        <dbReference type="ARBA" id="ARBA00023136"/>
    </source>
</evidence>
<comment type="catalytic activity">
    <reaction evidence="1">
        <text>ATP + protein L-histidine = ADP + protein N-phospho-L-histidine.</text>
        <dbReference type="EC" id="2.7.13.3"/>
    </reaction>
</comment>
<keyword evidence="13 14" id="KW-0472">Membrane</keyword>
<evidence type="ECO:0000256" key="14">
    <source>
        <dbReference type="SAM" id="Phobius"/>
    </source>
</evidence>
<dbReference type="GO" id="GO:0005886">
    <property type="term" value="C:plasma membrane"/>
    <property type="evidence" value="ECO:0007669"/>
    <property type="project" value="UniProtKB-SubCell"/>
</dbReference>
<feature type="transmembrane region" description="Helical" evidence="14">
    <location>
        <begin position="12"/>
        <end position="39"/>
    </location>
</feature>
<dbReference type="SUPFAM" id="SSF55874">
    <property type="entry name" value="ATPase domain of HSP90 chaperone/DNA topoisomerase II/histidine kinase"/>
    <property type="match status" value="1"/>
</dbReference>
<evidence type="ECO:0000256" key="9">
    <source>
        <dbReference type="ARBA" id="ARBA00022777"/>
    </source>
</evidence>
<dbReference type="GO" id="GO:0005524">
    <property type="term" value="F:ATP binding"/>
    <property type="evidence" value="ECO:0007669"/>
    <property type="project" value="UniProtKB-KW"/>
</dbReference>
<gene>
    <name evidence="16" type="ORF">GCM10011274_28680</name>
</gene>
<comment type="subcellular location">
    <subcellularLocation>
        <location evidence="2">Cell membrane</location>
        <topology evidence="2">Multi-pass membrane protein</topology>
    </subcellularLocation>
</comment>
<name>A0A8H9M0Z2_9ALTE</name>
<dbReference type="AlphaFoldDB" id="A0A8H9M0Z2"/>